<evidence type="ECO:0000313" key="1">
    <source>
        <dbReference type="EMBL" id="KGG53199.1"/>
    </source>
</evidence>
<name>A0A098VWD6_9MICR</name>
<accession>A0A098VWD6</accession>
<protein>
    <submittedName>
        <fullName evidence="1">Uncharacterized protein</fullName>
    </submittedName>
</protein>
<comment type="caution">
    <text evidence="1">The sequence shown here is derived from an EMBL/GenBank/DDBJ whole genome shotgun (WGS) entry which is preliminary data.</text>
</comment>
<dbReference type="AlphaFoldDB" id="A0A098VWD6"/>
<dbReference type="VEuPathDB" id="MicrosporidiaDB:DI09_104p60"/>
<proteinExistence type="predicted"/>
<reference evidence="1 2" key="1">
    <citation type="submission" date="2014-04" db="EMBL/GenBank/DDBJ databases">
        <title>A new species of microsporidia sheds light on the evolution of extreme parasitism.</title>
        <authorList>
            <person name="Haag K.L."/>
            <person name="James T.Y."/>
            <person name="Larsson R."/>
            <person name="Schaer T.M."/>
            <person name="Refardt D."/>
            <person name="Pombert J.-F."/>
            <person name="Ebert D."/>
        </authorList>
    </citation>
    <scope>NUCLEOTIDE SEQUENCE [LARGE SCALE GENOMIC DNA]</scope>
    <source>
        <strain evidence="1 2">UGP3</strain>
        <tissue evidence="1">Spores</tissue>
    </source>
</reference>
<keyword evidence="2" id="KW-1185">Reference proteome</keyword>
<gene>
    <name evidence="1" type="ORF">DI09_104p60</name>
</gene>
<sequence>MFIFVDEKRIGFGIDQATPLPSPIMRIGLGTEIIVSPPITNGCLNKGNGRVLPSFNSDCFSFEIFFHADSFSDGLSYETLSPGWISLIGLSTDEKPSPSAFFYLNRAHVELQTRPCSPIFYLSPQAAQSLNLRNFQRITYEPLPSDSQSIIVLKREDFVDDLDHINTRQHNQVCFYAEIDFSGYHNSKGVLNLLKRVPAEIYFSINPKNEMYHIFHSSGMKMSIRSLISHPEVTRIYSLSQSLLFDLILGHNAISTPPFAAGFCIEPSIVPAEADAIENDPLHFVENDLFRKLVTSISQFASSVSSLPGDRQGRAYLIQGAPSSGKSTLLKTIDKKLYGSRDRICKHTPVFT</sequence>
<evidence type="ECO:0000313" key="2">
    <source>
        <dbReference type="Proteomes" id="UP000029725"/>
    </source>
</evidence>
<dbReference type="Proteomes" id="UP000029725">
    <property type="component" value="Unassembled WGS sequence"/>
</dbReference>
<dbReference type="EMBL" id="JMKJ01000005">
    <property type="protein sequence ID" value="KGG53199.1"/>
    <property type="molecule type" value="Genomic_DNA"/>
</dbReference>
<dbReference type="RefSeq" id="XP_013239637.1">
    <property type="nucleotide sequence ID" value="XM_013384183.1"/>
</dbReference>
<dbReference type="HOGENOM" id="CLU_787735_0_0_1"/>
<organism evidence="1 2">
    <name type="scientific">Mitosporidium daphniae</name>
    <dbReference type="NCBI Taxonomy" id="1485682"/>
    <lineage>
        <taxon>Eukaryota</taxon>
        <taxon>Fungi</taxon>
        <taxon>Fungi incertae sedis</taxon>
        <taxon>Microsporidia</taxon>
        <taxon>Mitosporidium</taxon>
    </lineage>
</organism>
<dbReference type="GeneID" id="25257917"/>